<feature type="domain" description="Kinesin motor" evidence="8">
    <location>
        <begin position="929"/>
        <end position="1252"/>
    </location>
</feature>
<keyword evidence="4" id="KW-0206">Cytoskeleton</keyword>
<dbReference type="PROSITE" id="PS00411">
    <property type="entry name" value="KINESIN_MOTOR_1"/>
    <property type="match status" value="1"/>
</dbReference>
<dbReference type="Pfam" id="PF00225">
    <property type="entry name" value="Kinesin"/>
    <property type="match status" value="1"/>
</dbReference>
<dbReference type="InterPro" id="IPR019821">
    <property type="entry name" value="Kinesin_motor_CS"/>
</dbReference>
<sequence>MASKEKIKKKRKHGSAAPKIIPEDPGDSNPNSVKETQEIVLHGKDNEAEENQKDTGQEKARSNTPSPPVGEAGPSQEDFVYKKELMASPAYGGKKRSTSPFSQNKVEPLPVASNPGSLVSLKSSSSVKEAWTDNEEDKKRPESHIAIRKQSGSKGSLVSMQSHADVLSVQSAGPEQNAYIPYLYARRCIMQVSGDMKAMKEKHIRLVHDMEAHYRSLEGESQDQFMEFVTKYREKFGTKLDLFRQLMLQHQLETQHKEAALVQQVESLTTRNTLLLEEKNNALAHSKEEIEKMDAEMAAMKTEMAAVTAAQGTEEFSKLQKENMVLKQEIQQLKSSEASSSSNMIVEKEHVPLVAAAVIPASVRDDTNKNWTEQVLKLQEEVTQLKRENVHLTATNQALQARAQESAGLAEKFSALENQYKALSLVVLASPENKDVAQEKLEKTKEDEAMMQEEQKRLSKEISAWEKKFIEENKREPTEEEKPDSVKELYVQREEAEIMLTSLEQQKDTLVQLQSGKVPSAPEATIPEKVAEPEVQLVEVKVPDPEVILALEASQEEVTQLKAELAELSSLAGVAAAGVVAQDDEEKAAVEAALLQERAAHDNTKAELENLQKQLEEVNLSISVERAGLDSKLETLKTMLEAKLAAKEKKIESLQKRNDELEDERMKGVPVDTAKEIKNLQNKVAMLEAEVSTTSLAQAENASQLADLERKVKLGEEALEASKAQQTQLEVRLKTARKEKDDAVRDLTKLLSARGPARPSRQKTQVGDTVSGGRGDIAALKRENQELNAKIKQLERESFSGAAIAGAAGGDRNVQKRHEKILKELEKRYDMERAKTAKLAEHLKNKEEEATGLQKDLNKKEAEVSRLTAEMSALGLAAKEGVTALGKVKSLESENKKLVDENKVLSENYNSERVLRKKYYNMVEDMKGKIRVYCRARPLSNSEKERGNHSVLKSTDEYTMAVNSSRGLKEFQYDQVFMEDSTQEQIFEDTNNLIQSAFDGYNVCIFAYGQTGSGKTFTMIGDSSKKFPGIAPRAFERIFELAEENRGKFKTTVSVYMLELYNDKLIDLFAKPGTSDDEKMEIKKDKKGLVYVHGSIIKPAANAKELGGLFDEGSLNRHVASTKMNAESSRSHLILSVIIESENLSTGNILKGKLSLVDLAGSERVGKTGATAEQLKEAMSINKSLSALGDVIAALSSEQSFIPYRNHKLTMLMQDSLGGNAKTLMFVNVSPADYNVDETVISLTYASRVKLITNDASKNADNKEIHRLKAKFMNGRLEMEMASGLNAGSELEATKIKVL</sequence>
<protein>
    <submittedName>
        <fullName evidence="9">Kinesin-like protein</fullName>
    </submittedName>
</protein>
<dbReference type="Gene3D" id="3.40.850.10">
    <property type="entry name" value="Kinesin motor domain"/>
    <property type="match status" value="1"/>
</dbReference>
<accession>A0AAV3YDK9</accession>
<evidence type="ECO:0000313" key="9">
    <source>
        <dbReference type="EMBL" id="GFN80567.1"/>
    </source>
</evidence>
<dbReference type="EMBL" id="BLXT01000825">
    <property type="protein sequence ID" value="GFN80567.1"/>
    <property type="molecule type" value="Genomic_DNA"/>
</dbReference>
<feature type="compositionally biased region" description="Basic and acidic residues" evidence="7">
    <location>
        <begin position="136"/>
        <end position="145"/>
    </location>
</feature>
<gene>
    <name evidence="9" type="ORF">PoB_000707300</name>
</gene>
<name>A0AAV3YDK9_9GAST</name>
<dbReference type="SUPFAM" id="SSF52540">
    <property type="entry name" value="P-loop containing nucleoside triphosphate hydrolases"/>
    <property type="match status" value="1"/>
</dbReference>
<comment type="caution">
    <text evidence="9">The sequence shown here is derived from an EMBL/GenBank/DDBJ whole genome shotgun (WGS) entry which is preliminary data.</text>
</comment>
<dbReference type="GO" id="GO:0003777">
    <property type="term" value="F:microtubule motor activity"/>
    <property type="evidence" value="ECO:0007669"/>
    <property type="project" value="InterPro"/>
</dbReference>
<feature type="coiled-coil region" evidence="6">
    <location>
        <begin position="368"/>
        <end position="402"/>
    </location>
</feature>
<feature type="region of interest" description="Disordered" evidence="7">
    <location>
        <begin position="753"/>
        <end position="774"/>
    </location>
</feature>
<dbReference type="PANTHER" id="PTHR47972">
    <property type="entry name" value="KINESIN-LIKE PROTEIN KLP-3"/>
    <property type="match status" value="1"/>
</dbReference>
<evidence type="ECO:0000256" key="2">
    <source>
        <dbReference type="ARBA" id="ARBA00022741"/>
    </source>
</evidence>
<dbReference type="GO" id="GO:0007018">
    <property type="term" value="P:microtubule-based movement"/>
    <property type="evidence" value="ECO:0007669"/>
    <property type="project" value="InterPro"/>
</dbReference>
<comment type="similarity">
    <text evidence="5">Belongs to the TRAFAC class myosin-kinesin ATPase superfamily. Kinesin family.</text>
</comment>
<evidence type="ECO:0000256" key="3">
    <source>
        <dbReference type="ARBA" id="ARBA00022840"/>
    </source>
</evidence>
<proteinExistence type="inferred from homology"/>
<evidence type="ECO:0000259" key="8">
    <source>
        <dbReference type="PROSITE" id="PS50067"/>
    </source>
</evidence>
<dbReference type="InterPro" id="IPR001752">
    <property type="entry name" value="Kinesin_motor_dom"/>
</dbReference>
<dbReference type="InterPro" id="IPR027417">
    <property type="entry name" value="P-loop_NTPase"/>
</dbReference>
<dbReference type="Proteomes" id="UP000735302">
    <property type="component" value="Unassembled WGS sequence"/>
</dbReference>
<dbReference type="PANTHER" id="PTHR47972:SF16">
    <property type="entry name" value="KINESIN-LIKE PROTEIN"/>
    <property type="match status" value="1"/>
</dbReference>
<keyword evidence="2 5" id="KW-0547">Nucleotide-binding</keyword>
<evidence type="ECO:0000256" key="1">
    <source>
        <dbReference type="ARBA" id="ARBA00004245"/>
    </source>
</evidence>
<feature type="compositionally biased region" description="Basic and acidic residues" evidence="7">
    <location>
        <begin position="35"/>
        <end position="61"/>
    </location>
</feature>
<keyword evidence="10" id="KW-1185">Reference proteome</keyword>
<dbReference type="InterPro" id="IPR027640">
    <property type="entry name" value="Kinesin-like_fam"/>
</dbReference>
<feature type="coiled-coil region" evidence="6">
    <location>
        <begin position="434"/>
        <end position="513"/>
    </location>
</feature>
<dbReference type="SMART" id="SM00129">
    <property type="entry name" value="KISc"/>
    <property type="match status" value="1"/>
</dbReference>
<feature type="compositionally biased region" description="Basic residues" evidence="7">
    <location>
        <begin position="1"/>
        <end position="14"/>
    </location>
</feature>
<evidence type="ECO:0000256" key="6">
    <source>
        <dbReference type="SAM" id="Coils"/>
    </source>
</evidence>
<feature type="binding site" evidence="5">
    <location>
        <begin position="1009"/>
        <end position="1016"/>
    </location>
    <ligand>
        <name>ATP</name>
        <dbReference type="ChEBI" id="CHEBI:30616"/>
    </ligand>
</feature>
<feature type="compositionally biased region" description="Low complexity" evidence="7">
    <location>
        <begin position="117"/>
        <end position="128"/>
    </location>
</feature>
<dbReference type="GO" id="GO:0005856">
    <property type="term" value="C:cytoskeleton"/>
    <property type="evidence" value="ECO:0007669"/>
    <property type="project" value="UniProtKB-SubCell"/>
</dbReference>
<evidence type="ECO:0000256" key="4">
    <source>
        <dbReference type="ARBA" id="ARBA00023212"/>
    </source>
</evidence>
<dbReference type="GO" id="GO:0008017">
    <property type="term" value="F:microtubule binding"/>
    <property type="evidence" value="ECO:0007669"/>
    <property type="project" value="InterPro"/>
</dbReference>
<evidence type="ECO:0000256" key="7">
    <source>
        <dbReference type="SAM" id="MobiDB-lite"/>
    </source>
</evidence>
<dbReference type="GO" id="GO:0005524">
    <property type="term" value="F:ATP binding"/>
    <property type="evidence" value="ECO:0007669"/>
    <property type="project" value="UniProtKB-UniRule"/>
</dbReference>
<evidence type="ECO:0000256" key="5">
    <source>
        <dbReference type="PROSITE-ProRule" id="PRU00283"/>
    </source>
</evidence>
<dbReference type="FunFam" id="3.40.850.10:FF:000146">
    <property type="entry name" value="Kinesin-like protein"/>
    <property type="match status" value="1"/>
</dbReference>
<feature type="coiled-coil region" evidence="6">
    <location>
        <begin position="276"/>
        <end position="336"/>
    </location>
</feature>
<dbReference type="PRINTS" id="PR00380">
    <property type="entry name" value="KINESINHEAVY"/>
</dbReference>
<reference evidence="9 10" key="1">
    <citation type="journal article" date="2021" name="Elife">
        <title>Chloroplast acquisition without the gene transfer in kleptoplastic sea slugs, Plakobranchus ocellatus.</title>
        <authorList>
            <person name="Maeda T."/>
            <person name="Takahashi S."/>
            <person name="Yoshida T."/>
            <person name="Shimamura S."/>
            <person name="Takaki Y."/>
            <person name="Nagai Y."/>
            <person name="Toyoda A."/>
            <person name="Suzuki Y."/>
            <person name="Arimoto A."/>
            <person name="Ishii H."/>
            <person name="Satoh N."/>
            <person name="Nishiyama T."/>
            <person name="Hasebe M."/>
            <person name="Maruyama T."/>
            <person name="Minagawa J."/>
            <person name="Obokata J."/>
            <person name="Shigenobu S."/>
        </authorList>
    </citation>
    <scope>NUCLEOTIDE SEQUENCE [LARGE SCALE GENOMIC DNA]</scope>
</reference>
<keyword evidence="4" id="KW-0963">Cytoplasm</keyword>
<organism evidence="9 10">
    <name type="scientific">Plakobranchus ocellatus</name>
    <dbReference type="NCBI Taxonomy" id="259542"/>
    <lineage>
        <taxon>Eukaryota</taxon>
        <taxon>Metazoa</taxon>
        <taxon>Spiralia</taxon>
        <taxon>Lophotrochozoa</taxon>
        <taxon>Mollusca</taxon>
        <taxon>Gastropoda</taxon>
        <taxon>Heterobranchia</taxon>
        <taxon>Euthyneura</taxon>
        <taxon>Panpulmonata</taxon>
        <taxon>Sacoglossa</taxon>
        <taxon>Placobranchoidea</taxon>
        <taxon>Plakobranchidae</taxon>
        <taxon>Plakobranchus</taxon>
    </lineage>
</organism>
<feature type="coiled-coil region" evidence="6">
    <location>
        <begin position="777"/>
        <end position="908"/>
    </location>
</feature>
<dbReference type="CDD" id="cd01366">
    <property type="entry name" value="KISc_C_terminal"/>
    <property type="match status" value="1"/>
</dbReference>
<evidence type="ECO:0000313" key="10">
    <source>
        <dbReference type="Proteomes" id="UP000735302"/>
    </source>
</evidence>
<feature type="region of interest" description="Disordered" evidence="7">
    <location>
        <begin position="1"/>
        <end position="154"/>
    </location>
</feature>
<keyword evidence="6" id="KW-0175">Coiled coil</keyword>
<dbReference type="InterPro" id="IPR036961">
    <property type="entry name" value="Kinesin_motor_dom_sf"/>
</dbReference>
<keyword evidence="3 5" id="KW-0067">ATP-binding</keyword>
<feature type="coiled-coil region" evidence="6">
    <location>
        <begin position="551"/>
        <end position="753"/>
    </location>
</feature>
<dbReference type="PROSITE" id="PS50067">
    <property type="entry name" value="KINESIN_MOTOR_2"/>
    <property type="match status" value="1"/>
</dbReference>
<keyword evidence="5" id="KW-0505">Motor protein</keyword>
<comment type="subcellular location">
    <subcellularLocation>
        <location evidence="1">Cytoplasm</location>
        <location evidence="1">Cytoskeleton</location>
    </subcellularLocation>
</comment>